<gene>
    <name evidence="9" type="ORF">KZC50_01455</name>
</gene>
<comment type="subcellular location">
    <subcellularLocation>
        <location evidence="1 7">Cell membrane</location>
        <topology evidence="1 7">Multi-pass membrane protein</topology>
    </subcellularLocation>
</comment>
<dbReference type="Pfam" id="PF00528">
    <property type="entry name" value="BPD_transp_1"/>
    <property type="match status" value="1"/>
</dbReference>
<organism evidence="9 10">
    <name type="scientific">Microbacterium aurantiacum</name>
    <dbReference type="NCBI Taxonomy" id="162393"/>
    <lineage>
        <taxon>Bacteria</taxon>
        <taxon>Bacillati</taxon>
        <taxon>Actinomycetota</taxon>
        <taxon>Actinomycetes</taxon>
        <taxon>Micrococcales</taxon>
        <taxon>Microbacteriaceae</taxon>
        <taxon>Microbacterium</taxon>
    </lineage>
</organism>
<dbReference type="PANTHER" id="PTHR43005">
    <property type="entry name" value="BLR7065 PROTEIN"/>
    <property type="match status" value="1"/>
</dbReference>
<dbReference type="CDD" id="cd06261">
    <property type="entry name" value="TM_PBP2"/>
    <property type="match status" value="1"/>
</dbReference>
<name>A0AAJ2LXE2_9MICO</name>
<sequence>MPLRKHPLRVFIIVAISFMVIITQVPFLITIWYSLQRWNLTQPGNRAFVGFENYATVFTIGSFGPAIVNSVVITLVALAIVLIGGLALAAMVNGKFPSRGAARTLLFIPFLVPAAASALMWKNSMLHPTFGLINGILGFFGVAPIDWTSQQPLLSVIVVSAWQWVPFAMVILLAGLQSQDESVLEAARLDGANRGQVFRYITLPHLRPYIEIAGLLSAIFISQLIDPIVLMTQGGPGNATTTIPYLLYNTAFRGFDVGLSSAMGVLIVIVTIPIALVVLRLFTRSFQSGGGR</sequence>
<dbReference type="Gene3D" id="1.10.3720.10">
    <property type="entry name" value="MetI-like"/>
    <property type="match status" value="1"/>
</dbReference>
<dbReference type="InterPro" id="IPR035906">
    <property type="entry name" value="MetI-like_sf"/>
</dbReference>
<keyword evidence="5 7" id="KW-1133">Transmembrane helix</keyword>
<dbReference type="GO" id="GO:0005886">
    <property type="term" value="C:plasma membrane"/>
    <property type="evidence" value="ECO:0007669"/>
    <property type="project" value="UniProtKB-SubCell"/>
</dbReference>
<dbReference type="RefSeq" id="WP_343823617.1">
    <property type="nucleotide sequence ID" value="NZ_BAAAGR010000001.1"/>
</dbReference>
<evidence type="ECO:0000256" key="5">
    <source>
        <dbReference type="ARBA" id="ARBA00022989"/>
    </source>
</evidence>
<accession>A0AAJ2LXE2</accession>
<dbReference type="AlphaFoldDB" id="A0AAJ2LXE2"/>
<comment type="caution">
    <text evidence="9">The sequence shown here is derived from an EMBL/GenBank/DDBJ whole genome shotgun (WGS) entry which is preliminary data.</text>
</comment>
<feature type="transmembrane region" description="Helical" evidence="7">
    <location>
        <begin position="66"/>
        <end position="92"/>
    </location>
</feature>
<evidence type="ECO:0000313" key="10">
    <source>
        <dbReference type="Proteomes" id="UP001183582"/>
    </source>
</evidence>
<dbReference type="Proteomes" id="UP001183582">
    <property type="component" value="Unassembled WGS sequence"/>
</dbReference>
<dbReference type="PANTHER" id="PTHR43005:SF2">
    <property type="entry name" value="INTEGRAL MEMBRANE SUGAR TRANSPORT PROTEIN"/>
    <property type="match status" value="1"/>
</dbReference>
<dbReference type="GO" id="GO:0055085">
    <property type="term" value="P:transmembrane transport"/>
    <property type="evidence" value="ECO:0007669"/>
    <property type="project" value="InterPro"/>
</dbReference>
<feature type="transmembrane region" description="Helical" evidence="7">
    <location>
        <begin position="127"/>
        <end position="145"/>
    </location>
</feature>
<keyword evidence="2 7" id="KW-0813">Transport</keyword>
<reference evidence="9 10" key="1">
    <citation type="submission" date="2021-06" db="EMBL/GenBank/DDBJ databases">
        <title>Genome-based taxonomic framework of Microbacterium strains isolated from marine environment, the description of four new species and reclassification of four preexisting species.</title>
        <authorList>
            <person name="Lee S.D."/>
            <person name="Kim S.-M."/>
            <person name="Byeon Y.-S."/>
            <person name="Yang H.L."/>
            <person name="Kim I.S."/>
        </authorList>
    </citation>
    <scope>NUCLEOTIDE SEQUENCE [LARGE SCALE GENOMIC DNA]</scope>
    <source>
        <strain evidence="9 10">KACC 20514</strain>
    </source>
</reference>
<proteinExistence type="inferred from homology"/>
<feature type="transmembrane region" description="Helical" evidence="7">
    <location>
        <begin position="152"/>
        <end position="176"/>
    </location>
</feature>
<dbReference type="InterPro" id="IPR000515">
    <property type="entry name" value="MetI-like"/>
</dbReference>
<feature type="transmembrane region" description="Helical" evidence="7">
    <location>
        <begin position="12"/>
        <end position="35"/>
    </location>
</feature>
<feature type="domain" description="ABC transmembrane type-1" evidence="8">
    <location>
        <begin position="67"/>
        <end position="278"/>
    </location>
</feature>
<protein>
    <submittedName>
        <fullName evidence="9">Sugar ABC transporter permease</fullName>
    </submittedName>
</protein>
<feature type="transmembrane region" description="Helical" evidence="7">
    <location>
        <begin position="104"/>
        <end position="121"/>
    </location>
</feature>
<dbReference type="EMBL" id="JAHWXH010000001">
    <property type="protein sequence ID" value="MDS0244273.1"/>
    <property type="molecule type" value="Genomic_DNA"/>
</dbReference>
<evidence type="ECO:0000256" key="3">
    <source>
        <dbReference type="ARBA" id="ARBA00022475"/>
    </source>
</evidence>
<comment type="similarity">
    <text evidence="7">Belongs to the binding-protein-dependent transport system permease family.</text>
</comment>
<dbReference type="SUPFAM" id="SSF161098">
    <property type="entry name" value="MetI-like"/>
    <property type="match status" value="1"/>
</dbReference>
<evidence type="ECO:0000256" key="2">
    <source>
        <dbReference type="ARBA" id="ARBA00022448"/>
    </source>
</evidence>
<evidence type="ECO:0000256" key="6">
    <source>
        <dbReference type="ARBA" id="ARBA00023136"/>
    </source>
</evidence>
<keyword evidence="6 7" id="KW-0472">Membrane</keyword>
<keyword evidence="4 7" id="KW-0812">Transmembrane</keyword>
<evidence type="ECO:0000313" key="9">
    <source>
        <dbReference type="EMBL" id="MDS0244273.1"/>
    </source>
</evidence>
<dbReference type="PROSITE" id="PS50928">
    <property type="entry name" value="ABC_TM1"/>
    <property type="match status" value="1"/>
</dbReference>
<evidence type="ECO:0000256" key="7">
    <source>
        <dbReference type="RuleBase" id="RU363032"/>
    </source>
</evidence>
<evidence type="ECO:0000256" key="4">
    <source>
        <dbReference type="ARBA" id="ARBA00022692"/>
    </source>
</evidence>
<evidence type="ECO:0000256" key="1">
    <source>
        <dbReference type="ARBA" id="ARBA00004651"/>
    </source>
</evidence>
<feature type="transmembrane region" description="Helical" evidence="7">
    <location>
        <begin position="262"/>
        <end position="282"/>
    </location>
</feature>
<evidence type="ECO:0000259" key="8">
    <source>
        <dbReference type="PROSITE" id="PS50928"/>
    </source>
</evidence>
<keyword evidence="3" id="KW-1003">Cell membrane</keyword>